<evidence type="ECO:0000256" key="1">
    <source>
        <dbReference type="SAM" id="MobiDB-lite"/>
    </source>
</evidence>
<comment type="caution">
    <text evidence="2">The sequence shown here is derived from an EMBL/GenBank/DDBJ whole genome shotgun (WGS) entry which is preliminary data.</text>
</comment>
<proteinExistence type="predicted"/>
<name>A0AAV4HA56_9GAST</name>
<accession>A0AAV4HA56</accession>
<evidence type="ECO:0000313" key="2">
    <source>
        <dbReference type="EMBL" id="GFR95017.1"/>
    </source>
</evidence>
<dbReference type="EMBL" id="BMAT01012580">
    <property type="protein sequence ID" value="GFR95017.1"/>
    <property type="molecule type" value="Genomic_DNA"/>
</dbReference>
<feature type="region of interest" description="Disordered" evidence="1">
    <location>
        <begin position="397"/>
        <end position="417"/>
    </location>
</feature>
<dbReference type="AlphaFoldDB" id="A0AAV4HA56"/>
<reference evidence="2 3" key="1">
    <citation type="journal article" date="2021" name="Elife">
        <title>Chloroplast acquisition without the gene transfer in kleptoplastic sea slugs, Plakobranchus ocellatus.</title>
        <authorList>
            <person name="Maeda T."/>
            <person name="Takahashi S."/>
            <person name="Yoshida T."/>
            <person name="Shimamura S."/>
            <person name="Takaki Y."/>
            <person name="Nagai Y."/>
            <person name="Toyoda A."/>
            <person name="Suzuki Y."/>
            <person name="Arimoto A."/>
            <person name="Ishii H."/>
            <person name="Satoh N."/>
            <person name="Nishiyama T."/>
            <person name="Hasebe M."/>
            <person name="Maruyama T."/>
            <person name="Minagawa J."/>
            <person name="Obokata J."/>
            <person name="Shigenobu S."/>
        </authorList>
    </citation>
    <scope>NUCLEOTIDE SEQUENCE [LARGE SCALE GENOMIC DNA]</scope>
</reference>
<sequence>MHQKRHGSIGHLLAPGDVSIPVNHIKTPDSTSCAGTVPQGKNLRKAQIVSAIQPDQEYLLHALTALAINSLTSDFTPREESERRLATVSQMSHTMTNKTKSQSEEGAKLDKLVCVPVSKSVSSGTFSNATLRLDEFFDTIEHNREKGVQNEDDELAHHTHDLGNEKVNNVDIKRSRVNQLRSYLRCSGFGEPTVIVSTGPQADQFRLARLLQRMRRNDNPERQERLRLRARLDYEMSLMRAVSFCEQQEQIFFRSASVDMENTDLQMLEDDLKYQAILEMRRNARKLSNEGYCDDGHKASDNRRAKRFNAIKTGTSLTQRDGCAPEDVADGGVQQPANTDALHDQANSRCNTRSGTSFDYSGCDIMSGVLGSPLSKAELRERIHNWLIGVANATAGSNVIHPDHDENHVKSISREIN</sequence>
<organism evidence="2 3">
    <name type="scientific">Elysia marginata</name>
    <dbReference type="NCBI Taxonomy" id="1093978"/>
    <lineage>
        <taxon>Eukaryota</taxon>
        <taxon>Metazoa</taxon>
        <taxon>Spiralia</taxon>
        <taxon>Lophotrochozoa</taxon>
        <taxon>Mollusca</taxon>
        <taxon>Gastropoda</taxon>
        <taxon>Heterobranchia</taxon>
        <taxon>Euthyneura</taxon>
        <taxon>Panpulmonata</taxon>
        <taxon>Sacoglossa</taxon>
        <taxon>Placobranchoidea</taxon>
        <taxon>Plakobranchidae</taxon>
        <taxon>Elysia</taxon>
    </lineage>
</organism>
<gene>
    <name evidence="2" type="ORF">ElyMa_006263800</name>
</gene>
<dbReference type="Proteomes" id="UP000762676">
    <property type="component" value="Unassembled WGS sequence"/>
</dbReference>
<evidence type="ECO:0000313" key="3">
    <source>
        <dbReference type="Proteomes" id="UP000762676"/>
    </source>
</evidence>
<feature type="compositionally biased region" description="Basic and acidic residues" evidence="1">
    <location>
        <begin position="401"/>
        <end position="417"/>
    </location>
</feature>
<protein>
    <submittedName>
        <fullName evidence="2">Uncharacterized protein</fullName>
    </submittedName>
</protein>
<keyword evidence="3" id="KW-1185">Reference proteome</keyword>